<dbReference type="InterPro" id="IPR057666">
    <property type="entry name" value="DrpA_SLOG"/>
</dbReference>
<feature type="domain" description="Smf/DprA SLOG" evidence="3">
    <location>
        <begin position="80"/>
        <end position="288"/>
    </location>
</feature>
<dbReference type="InterPro" id="IPR003488">
    <property type="entry name" value="DprA"/>
</dbReference>
<evidence type="ECO:0000259" key="4">
    <source>
        <dbReference type="Pfam" id="PF17782"/>
    </source>
</evidence>
<evidence type="ECO:0000313" key="6">
    <source>
        <dbReference type="Proteomes" id="UP001064933"/>
    </source>
</evidence>
<dbReference type="NCBIfam" id="TIGR00732">
    <property type="entry name" value="dprA"/>
    <property type="match status" value="1"/>
</dbReference>
<proteinExistence type="inferred from homology"/>
<dbReference type="PANTHER" id="PTHR43022:SF1">
    <property type="entry name" value="PROTEIN SMF"/>
    <property type="match status" value="1"/>
</dbReference>
<dbReference type="InterPro" id="IPR036388">
    <property type="entry name" value="WH-like_DNA-bd_sf"/>
</dbReference>
<dbReference type="InterPro" id="IPR041614">
    <property type="entry name" value="DprA_WH"/>
</dbReference>
<feature type="domain" description="DprA winged helix" evidence="4">
    <location>
        <begin position="343"/>
        <end position="396"/>
    </location>
</feature>
<feature type="region of interest" description="Disordered" evidence="2">
    <location>
        <begin position="292"/>
        <end position="337"/>
    </location>
</feature>
<feature type="compositionally biased region" description="Basic and acidic residues" evidence="2">
    <location>
        <begin position="297"/>
        <end position="306"/>
    </location>
</feature>
<evidence type="ECO:0000256" key="1">
    <source>
        <dbReference type="ARBA" id="ARBA00006525"/>
    </source>
</evidence>
<dbReference type="Pfam" id="PF17782">
    <property type="entry name" value="WHD_DprA"/>
    <property type="match status" value="1"/>
</dbReference>
<accession>A0ABY6B0Q2</accession>
<evidence type="ECO:0000259" key="3">
    <source>
        <dbReference type="Pfam" id="PF02481"/>
    </source>
</evidence>
<dbReference type="SUPFAM" id="SSF102405">
    <property type="entry name" value="MCP/YpsA-like"/>
    <property type="match status" value="1"/>
</dbReference>
<dbReference type="Gene3D" id="3.40.50.450">
    <property type="match status" value="1"/>
</dbReference>
<organism evidence="5 6">
    <name type="scientific">Roseateles amylovorans</name>
    <dbReference type="NCBI Taxonomy" id="2978473"/>
    <lineage>
        <taxon>Bacteria</taxon>
        <taxon>Pseudomonadati</taxon>
        <taxon>Pseudomonadota</taxon>
        <taxon>Betaproteobacteria</taxon>
        <taxon>Burkholderiales</taxon>
        <taxon>Sphaerotilaceae</taxon>
        <taxon>Roseateles</taxon>
    </lineage>
</organism>
<evidence type="ECO:0000256" key="2">
    <source>
        <dbReference type="SAM" id="MobiDB-lite"/>
    </source>
</evidence>
<keyword evidence="6" id="KW-1185">Reference proteome</keyword>
<dbReference type="Gene3D" id="1.10.10.10">
    <property type="entry name" value="Winged helix-like DNA-binding domain superfamily/Winged helix DNA-binding domain"/>
    <property type="match status" value="1"/>
</dbReference>
<dbReference type="EMBL" id="CP104562">
    <property type="protein sequence ID" value="UXH78976.1"/>
    <property type="molecule type" value="Genomic_DNA"/>
</dbReference>
<reference evidence="5" key="1">
    <citation type="submission" date="2022-10" db="EMBL/GenBank/DDBJ databases">
        <title>Characterization and whole genome sequencing of a new Roseateles species, isolated from fresh water.</title>
        <authorList>
            <person name="Guliayeva D.Y."/>
            <person name="Akhremchuk A.E."/>
            <person name="Sikolenko M.A."/>
            <person name="Valentovich L.N."/>
            <person name="Sidarenka A.V."/>
        </authorList>
    </citation>
    <scope>NUCLEOTIDE SEQUENCE</scope>
    <source>
        <strain evidence="5">BIM B-1768</strain>
    </source>
</reference>
<sequence>MQAEELSPWLHLLGSVSRAGARRLLARHGSPQDVLAAGPHGWSDLLKPDQIQALQAGPAKLPALVQRTLAWLEGSESRSILLLGDDDYPAPLLHTADPPLMLYLDGRRELLGRRAMAVVGSRRPSPQGEDNAKSFAQGLGKAGFCVVSGLAMGIDGAAHEGALHTEGGTLAVLGTGLDEVYPLEHAALARAIARRGLLMSEYFIGTPPLAPNFPQRNRIIAGLAEGCLVVEAAMKSGSLITARLASEAGREVFAVPGSIHSTQSKGCHYLLKQGACLVQELDDLLAELPDGGASRTEAARGPETAKKLSGSATGRARNGPNGRLEAPKSPRTDAKQTPTLAQQGDLLAEEHPLLRALGHEQVSLEQLSQRTGWPLDELSATLLDLELEGHIARLPGALFQRRGRS</sequence>
<name>A0ABY6B0Q2_9BURK</name>
<dbReference type="RefSeq" id="WP_261758796.1">
    <property type="nucleotide sequence ID" value="NZ_CP104562.2"/>
</dbReference>
<dbReference type="Proteomes" id="UP001064933">
    <property type="component" value="Chromosome"/>
</dbReference>
<feature type="compositionally biased region" description="Basic and acidic residues" evidence="2">
    <location>
        <begin position="325"/>
        <end position="334"/>
    </location>
</feature>
<gene>
    <name evidence="5" type="primary">dprA</name>
    <name evidence="5" type="ORF">N4261_03290</name>
</gene>
<dbReference type="Pfam" id="PF02481">
    <property type="entry name" value="DNA_processg_A"/>
    <property type="match status" value="1"/>
</dbReference>
<evidence type="ECO:0000313" key="5">
    <source>
        <dbReference type="EMBL" id="UXH78976.1"/>
    </source>
</evidence>
<dbReference type="PANTHER" id="PTHR43022">
    <property type="entry name" value="PROTEIN SMF"/>
    <property type="match status" value="1"/>
</dbReference>
<comment type="similarity">
    <text evidence="1">Belongs to the DprA/Smf family.</text>
</comment>
<protein>
    <submittedName>
        <fullName evidence="5">DNA-processing protein DprA</fullName>
    </submittedName>
</protein>